<protein>
    <submittedName>
        <fullName evidence="1">Uncharacterized protein</fullName>
    </submittedName>
</protein>
<dbReference type="EMBL" id="CP155447">
    <property type="protein sequence ID" value="XBH07787.1"/>
    <property type="molecule type" value="Genomic_DNA"/>
</dbReference>
<organism evidence="1">
    <name type="scientific">Singulisphaera sp. Ch08</name>
    <dbReference type="NCBI Taxonomy" id="3120278"/>
    <lineage>
        <taxon>Bacteria</taxon>
        <taxon>Pseudomonadati</taxon>
        <taxon>Planctomycetota</taxon>
        <taxon>Planctomycetia</taxon>
        <taxon>Isosphaerales</taxon>
        <taxon>Isosphaeraceae</taxon>
        <taxon>Singulisphaera</taxon>
    </lineage>
</organism>
<accession>A0AAU7CSC8</accession>
<name>A0AAU7CSC8_9BACT</name>
<dbReference type="RefSeq" id="WP_406700627.1">
    <property type="nucleotide sequence ID" value="NZ_CP155447.1"/>
</dbReference>
<proteinExistence type="predicted"/>
<sequence length="155" mass="17221">MSHRKRNLTILTLVLVLVATEVGLQLFRLPVGTVRVVNEGGEPITNLRLVSGSSEATVAKLPEGEAVMLSLRGRGKQTLVVTFQQKNNPLSNFEIPIFDPASLQSEGFTLVLVIRQNEYERYQDDGEPSMLSQLTSRTQTWLVKSIESPPMLKSQ</sequence>
<dbReference type="AlphaFoldDB" id="A0AAU7CSC8"/>
<reference evidence="1" key="1">
    <citation type="submission" date="2024-05" db="EMBL/GenBank/DDBJ databases">
        <title>Planctomycetes of the genus Singulisphaera possess chitinolytic capabilities.</title>
        <authorList>
            <person name="Ivanova A."/>
        </authorList>
    </citation>
    <scope>NUCLEOTIDE SEQUENCE</scope>
    <source>
        <strain evidence="1">Ch08T</strain>
    </source>
</reference>
<gene>
    <name evidence="1" type="ORF">V5E97_17665</name>
</gene>
<evidence type="ECO:0000313" key="1">
    <source>
        <dbReference type="EMBL" id="XBH07787.1"/>
    </source>
</evidence>